<sequence>MKKYQLIVFFSFLNFLSYAQGCSDAGICSIGSNFIGESDKSRNTIEVGTIFGKGQSDVSYISPYVLYKRNLTDQFSLSGKVTYSSSKGGFGTIGQLGDAYLVGNYTFEKKDNLQWSSTVGIKVPFSDSNSKINNISLPMDYQASLGTYDLIVGADLQYNNWGFNTSLQLPVINNNKNSYFDEYSTSNDFVSTNLFERKADGLLRVFYTINKLNSKFSFKPNVLFIYHFGKDSYQTTLGERKQIAGSEGATINGNLISSYAINSKNSIELSLATPFLFRKVRPDGLTRSFTAALVYRYSF</sequence>
<accession>A0A226H780</accession>
<dbReference type="Proteomes" id="UP000198345">
    <property type="component" value="Unassembled WGS sequence"/>
</dbReference>
<protein>
    <recommendedName>
        <fullName evidence="4">Transporter</fullName>
    </recommendedName>
</protein>
<keyword evidence="3" id="KW-1185">Reference proteome</keyword>
<evidence type="ECO:0000313" key="2">
    <source>
        <dbReference type="EMBL" id="OXA89506.1"/>
    </source>
</evidence>
<gene>
    <name evidence="2" type="ORF">B0A66_13870</name>
</gene>
<reference evidence="2 3" key="1">
    <citation type="submission" date="2016-11" db="EMBL/GenBank/DDBJ databases">
        <title>Whole genomes of Flavobacteriaceae.</title>
        <authorList>
            <person name="Stine C."/>
            <person name="Li C."/>
            <person name="Tadesse D."/>
        </authorList>
    </citation>
    <scope>NUCLEOTIDE SEQUENCE [LARGE SCALE GENOMIC DNA]</scope>
    <source>
        <strain evidence="2 3">DSM 18292</strain>
    </source>
</reference>
<evidence type="ECO:0000313" key="3">
    <source>
        <dbReference type="Proteomes" id="UP000198345"/>
    </source>
</evidence>
<evidence type="ECO:0008006" key="4">
    <source>
        <dbReference type="Google" id="ProtNLM"/>
    </source>
</evidence>
<dbReference type="EMBL" id="MUGW01000027">
    <property type="protein sequence ID" value="OXA89506.1"/>
    <property type="molecule type" value="Genomic_DNA"/>
</dbReference>
<proteinExistence type="predicted"/>
<dbReference type="AlphaFoldDB" id="A0A226H780"/>
<keyword evidence="1" id="KW-0732">Signal</keyword>
<feature type="chain" id="PRO_5012081843" description="Transporter" evidence="1">
    <location>
        <begin position="20"/>
        <end position="299"/>
    </location>
</feature>
<dbReference type="OrthoDB" id="1119914at2"/>
<dbReference type="RefSeq" id="WP_089050449.1">
    <property type="nucleotide sequence ID" value="NZ_FXTV01000020.1"/>
</dbReference>
<feature type="signal peptide" evidence="1">
    <location>
        <begin position="1"/>
        <end position="19"/>
    </location>
</feature>
<evidence type="ECO:0000256" key="1">
    <source>
        <dbReference type="SAM" id="SignalP"/>
    </source>
</evidence>
<name>A0A226H780_9FLAO</name>
<comment type="caution">
    <text evidence="2">The sequence shown here is derived from an EMBL/GenBank/DDBJ whole genome shotgun (WGS) entry which is preliminary data.</text>
</comment>
<organism evidence="2 3">
    <name type="scientific">Flavobacterium hercynium</name>
    <dbReference type="NCBI Taxonomy" id="387094"/>
    <lineage>
        <taxon>Bacteria</taxon>
        <taxon>Pseudomonadati</taxon>
        <taxon>Bacteroidota</taxon>
        <taxon>Flavobacteriia</taxon>
        <taxon>Flavobacteriales</taxon>
        <taxon>Flavobacteriaceae</taxon>
        <taxon>Flavobacterium</taxon>
    </lineage>
</organism>